<organism evidence="3 4">
    <name type="scientific">Yinghuangia aomiensis</name>
    <dbReference type="NCBI Taxonomy" id="676205"/>
    <lineage>
        <taxon>Bacteria</taxon>
        <taxon>Bacillati</taxon>
        <taxon>Actinomycetota</taxon>
        <taxon>Actinomycetes</taxon>
        <taxon>Kitasatosporales</taxon>
        <taxon>Streptomycetaceae</taxon>
        <taxon>Yinghuangia</taxon>
    </lineage>
</organism>
<dbReference type="Gene3D" id="3.40.30.10">
    <property type="entry name" value="Glutaredoxin"/>
    <property type="match status" value="1"/>
</dbReference>
<feature type="region of interest" description="Disordered" evidence="1">
    <location>
        <begin position="54"/>
        <end position="75"/>
    </location>
</feature>
<dbReference type="InterPro" id="IPR036249">
    <property type="entry name" value="Thioredoxin-like_sf"/>
</dbReference>
<evidence type="ECO:0000259" key="2">
    <source>
        <dbReference type="PROSITE" id="PS51352"/>
    </source>
</evidence>
<dbReference type="Proteomes" id="UP001500466">
    <property type="component" value="Unassembled WGS sequence"/>
</dbReference>
<keyword evidence="4" id="KW-1185">Reference proteome</keyword>
<dbReference type="PROSITE" id="PS51257">
    <property type="entry name" value="PROKAR_LIPOPROTEIN"/>
    <property type="match status" value="1"/>
</dbReference>
<proteinExistence type="predicted"/>
<dbReference type="PROSITE" id="PS51352">
    <property type="entry name" value="THIOREDOXIN_2"/>
    <property type="match status" value="1"/>
</dbReference>
<dbReference type="SUPFAM" id="SSF52833">
    <property type="entry name" value="Thioredoxin-like"/>
    <property type="match status" value="1"/>
</dbReference>
<dbReference type="EMBL" id="BAABHS010000005">
    <property type="protein sequence ID" value="GAA4956639.1"/>
    <property type="molecule type" value="Genomic_DNA"/>
</dbReference>
<protein>
    <recommendedName>
        <fullName evidence="2">Thioredoxin domain-containing protein</fullName>
    </recommendedName>
</protein>
<name>A0ABP9H4X0_9ACTN</name>
<dbReference type="Pfam" id="PF13899">
    <property type="entry name" value="Thioredoxin_7"/>
    <property type="match status" value="1"/>
</dbReference>
<accession>A0ABP9H4X0</accession>
<sequence length="203" mass="20775">MRGMRYTLGCAGAALVLATGCGSNDGSDAGAAPVAQRTPAVAAAAEPTAAATRTASTAAADSPAAGNAASLPDRYDPTRDAGADIRAALAIAAADGRYVLIDFGADWCPDCRSLHTLFESPQVAPVLQKNYVLLAVDVGRFDRNIKLASRYIGLETSGIPALAILKPDGSVVTATSDGSFANARDLNATQVAAFLTRWAPKPR</sequence>
<evidence type="ECO:0000313" key="4">
    <source>
        <dbReference type="Proteomes" id="UP001500466"/>
    </source>
</evidence>
<feature type="domain" description="Thioredoxin" evidence="2">
    <location>
        <begin position="65"/>
        <end position="196"/>
    </location>
</feature>
<evidence type="ECO:0000256" key="1">
    <source>
        <dbReference type="SAM" id="MobiDB-lite"/>
    </source>
</evidence>
<comment type="caution">
    <text evidence="3">The sequence shown here is derived from an EMBL/GenBank/DDBJ whole genome shotgun (WGS) entry which is preliminary data.</text>
</comment>
<evidence type="ECO:0000313" key="3">
    <source>
        <dbReference type="EMBL" id="GAA4956639.1"/>
    </source>
</evidence>
<gene>
    <name evidence="3" type="ORF">GCM10023205_18590</name>
</gene>
<reference evidence="4" key="1">
    <citation type="journal article" date="2019" name="Int. J. Syst. Evol. Microbiol.">
        <title>The Global Catalogue of Microorganisms (GCM) 10K type strain sequencing project: providing services to taxonomists for standard genome sequencing and annotation.</title>
        <authorList>
            <consortium name="The Broad Institute Genomics Platform"/>
            <consortium name="The Broad Institute Genome Sequencing Center for Infectious Disease"/>
            <person name="Wu L."/>
            <person name="Ma J."/>
        </authorList>
    </citation>
    <scope>NUCLEOTIDE SEQUENCE [LARGE SCALE GENOMIC DNA]</scope>
    <source>
        <strain evidence="4">JCM 17986</strain>
    </source>
</reference>
<feature type="compositionally biased region" description="Low complexity" evidence="1">
    <location>
        <begin position="54"/>
        <end position="69"/>
    </location>
</feature>
<dbReference type="InterPro" id="IPR013766">
    <property type="entry name" value="Thioredoxin_domain"/>
</dbReference>